<evidence type="ECO:0000256" key="12">
    <source>
        <dbReference type="ARBA" id="ARBA00023136"/>
    </source>
</evidence>
<feature type="compositionally biased region" description="Basic and acidic residues" evidence="14">
    <location>
        <begin position="430"/>
        <end position="445"/>
    </location>
</feature>
<name>A0ABN9VGV1_9DINO</name>
<dbReference type="EMBL" id="CAUYUJ010017170">
    <property type="protein sequence ID" value="CAK0872435.1"/>
    <property type="molecule type" value="Genomic_DNA"/>
</dbReference>
<keyword evidence="6" id="KW-0328">Glycosyltransferase</keyword>
<dbReference type="PANTHER" id="PTHR13872:SF1">
    <property type="entry name" value="DOLICHYL-DIPHOSPHOOLIGOSACCHARIDE--PROTEIN GLYCOSYLTRANSFERASE SUBUNIT STT3B"/>
    <property type="match status" value="1"/>
</dbReference>
<evidence type="ECO:0000256" key="1">
    <source>
        <dbReference type="ARBA" id="ARBA00001936"/>
    </source>
</evidence>
<protein>
    <recommendedName>
        <fullName evidence="15">STT3/PglB/AglB core domain-containing protein</fullName>
    </recommendedName>
</protein>
<keyword evidence="11" id="KW-1133">Transmembrane helix</keyword>
<dbReference type="PANTHER" id="PTHR13872">
    <property type="entry name" value="DOLICHYL-DIPHOSPHOOLIGOSACCHARIDE--PROTEIN GLYCOSYLTRANSFERASE SUBUNIT"/>
    <property type="match status" value="1"/>
</dbReference>
<dbReference type="InterPro" id="IPR003674">
    <property type="entry name" value="Oligo_trans_STT3"/>
</dbReference>
<keyword evidence="8" id="KW-0812">Transmembrane</keyword>
<feature type="domain" description="STT3/PglB/AglB core" evidence="15">
    <location>
        <begin position="225"/>
        <end position="275"/>
    </location>
</feature>
<proteinExistence type="inferred from homology"/>
<evidence type="ECO:0000313" key="16">
    <source>
        <dbReference type="EMBL" id="CAK0872435.1"/>
    </source>
</evidence>
<evidence type="ECO:0000256" key="9">
    <source>
        <dbReference type="ARBA" id="ARBA00022723"/>
    </source>
</evidence>
<evidence type="ECO:0000256" key="2">
    <source>
        <dbReference type="ARBA" id="ARBA00001946"/>
    </source>
</evidence>
<feature type="compositionally biased region" description="Low complexity" evidence="14">
    <location>
        <begin position="80"/>
        <end position="89"/>
    </location>
</feature>
<comment type="similarity">
    <text evidence="5">Belongs to the STT3 family.</text>
</comment>
<accession>A0ABN9VGV1</accession>
<feature type="compositionally biased region" description="Basic and acidic residues" evidence="14">
    <location>
        <begin position="393"/>
        <end position="402"/>
    </location>
</feature>
<evidence type="ECO:0000313" key="17">
    <source>
        <dbReference type="Proteomes" id="UP001189429"/>
    </source>
</evidence>
<keyword evidence="12" id="KW-0472">Membrane</keyword>
<keyword evidence="13" id="KW-0464">Manganese</keyword>
<keyword evidence="9" id="KW-0479">Metal-binding</keyword>
<feature type="region of interest" description="Disordered" evidence="14">
    <location>
        <begin position="374"/>
        <end position="493"/>
    </location>
</feature>
<evidence type="ECO:0000256" key="7">
    <source>
        <dbReference type="ARBA" id="ARBA00022679"/>
    </source>
</evidence>
<gene>
    <name evidence="16" type="ORF">PCOR1329_LOCUS57907</name>
</gene>
<dbReference type="InterPro" id="IPR048999">
    <property type="entry name" value="STT3-PglB_core"/>
</dbReference>
<feature type="compositionally biased region" description="Low complexity" evidence="14">
    <location>
        <begin position="460"/>
        <end position="482"/>
    </location>
</feature>
<dbReference type="Gene3D" id="3.40.50.12610">
    <property type="match status" value="1"/>
</dbReference>
<evidence type="ECO:0000256" key="8">
    <source>
        <dbReference type="ARBA" id="ARBA00022692"/>
    </source>
</evidence>
<comment type="subcellular location">
    <subcellularLocation>
        <location evidence="3">Endomembrane system</location>
        <topology evidence="3">Multi-pass membrane protein</topology>
    </subcellularLocation>
</comment>
<evidence type="ECO:0000256" key="3">
    <source>
        <dbReference type="ARBA" id="ARBA00004127"/>
    </source>
</evidence>
<comment type="cofactor">
    <cofactor evidence="1">
        <name>Mn(2+)</name>
        <dbReference type="ChEBI" id="CHEBI:29035"/>
    </cofactor>
</comment>
<keyword evidence="7" id="KW-0808">Transferase</keyword>
<comment type="pathway">
    <text evidence="4">Protein modification; protein glycosylation.</text>
</comment>
<keyword evidence="10" id="KW-0460">Magnesium</keyword>
<evidence type="ECO:0000256" key="10">
    <source>
        <dbReference type="ARBA" id="ARBA00022842"/>
    </source>
</evidence>
<evidence type="ECO:0000256" key="13">
    <source>
        <dbReference type="ARBA" id="ARBA00023211"/>
    </source>
</evidence>
<comment type="cofactor">
    <cofactor evidence="2">
        <name>Mg(2+)</name>
        <dbReference type="ChEBI" id="CHEBI:18420"/>
    </cofactor>
</comment>
<evidence type="ECO:0000256" key="6">
    <source>
        <dbReference type="ARBA" id="ARBA00022676"/>
    </source>
</evidence>
<organism evidence="16 17">
    <name type="scientific">Prorocentrum cordatum</name>
    <dbReference type="NCBI Taxonomy" id="2364126"/>
    <lineage>
        <taxon>Eukaryota</taxon>
        <taxon>Sar</taxon>
        <taxon>Alveolata</taxon>
        <taxon>Dinophyceae</taxon>
        <taxon>Prorocentrales</taxon>
        <taxon>Prorocentraceae</taxon>
        <taxon>Prorocentrum</taxon>
    </lineage>
</organism>
<dbReference type="Proteomes" id="UP001189429">
    <property type="component" value="Unassembled WGS sequence"/>
</dbReference>
<dbReference type="Pfam" id="PF21436">
    <property type="entry name" value="STT3-PglB_core"/>
    <property type="match status" value="1"/>
</dbReference>
<reference evidence="16" key="1">
    <citation type="submission" date="2023-10" db="EMBL/GenBank/DDBJ databases">
        <authorList>
            <person name="Chen Y."/>
            <person name="Shah S."/>
            <person name="Dougan E. K."/>
            <person name="Thang M."/>
            <person name="Chan C."/>
        </authorList>
    </citation>
    <scope>NUCLEOTIDE SEQUENCE [LARGE SCALE GENOMIC DNA]</scope>
</reference>
<sequence>MSRLLLICGPVCSVACAMWFGLLLDFLLEPFLLLLGKPGYRWRSMPAASPGQVLPPDAGAAAGRGAEKQKQRQTKKKPAEGTAAPSAAPAAAGASAASELAEWEEELRPGGAAALRRLARERCASLLPAGAARQYAEAREYLDSDPVALIGRAFFSATFLLTAWSSGLAGATVSGFVSQCDAVARELSDPQVVFQTTLRNGTAVVIDDYLKGYQWVEQNTPEDARVMAWWDYGYQITGIAKRTSIADGNTWNHEHIATLGRLLTSPERRAWSSIRHLADYVLVWAGGHGDDIGKSAHLARIGNSVFPDHCGDDDPRLCLCRRSFFRIRGRHPLANDAQVVALQARSARHPGCGRQREPVQGGAQVSVWPAARVSGGQRFPGEQGVGVRPQEQGLRRPRELVLRRAVPTGVEGADREQAQLRPARGLQQGRRPEERVHEAGGERAGQRPRSGRAVAPHRQPGPGACLAPAGAGAAGRRPQAPATLARAWLQRAP</sequence>
<evidence type="ECO:0000256" key="5">
    <source>
        <dbReference type="ARBA" id="ARBA00010810"/>
    </source>
</evidence>
<evidence type="ECO:0000256" key="11">
    <source>
        <dbReference type="ARBA" id="ARBA00022989"/>
    </source>
</evidence>
<evidence type="ECO:0000256" key="4">
    <source>
        <dbReference type="ARBA" id="ARBA00004922"/>
    </source>
</evidence>
<keyword evidence="17" id="KW-1185">Reference proteome</keyword>
<evidence type="ECO:0000259" key="15">
    <source>
        <dbReference type="Pfam" id="PF21436"/>
    </source>
</evidence>
<comment type="caution">
    <text evidence="16">The sequence shown here is derived from an EMBL/GenBank/DDBJ whole genome shotgun (WGS) entry which is preliminary data.</text>
</comment>
<evidence type="ECO:0000256" key="14">
    <source>
        <dbReference type="SAM" id="MobiDB-lite"/>
    </source>
</evidence>
<feature type="region of interest" description="Disordered" evidence="14">
    <location>
        <begin position="51"/>
        <end position="89"/>
    </location>
</feature>